<dbReference type="KEGG" id="cbar:PATL70BA_2834"/>
<dbReference type="EMBL" id="LR130778">
    <property type="protein sequence ID" value="VDN48740.1"/>
    <property type="molecule type" value="Genomic_DNA"/>
</dbReference>
<dbReference type="Proteomes" id="UP000279029">
    <property type="component" value="Chromosome"/>
</dbReference>
<keyword evidence="2" id="KW-1185">Reference proteome</keyword>
<organism evidence="1 2">
    <name type="scientific">Petrocella atlantisensis</name>
    <dbReference type="NCBI Taxonomy" id="2173034"/>
    <lineage>
        <taxon>Bacteria</taxon>
        <taxon>Bacillati</taxon>
        <taxon>Bacillota</taxon>
        <taxon>Clostridia</taxon>
        <taxon>Lachnospirales</taxon>
        <taxon>Vallitaleaceae</taxon>
        <taxon>Petrocella</taxon>
    </lineage>
</organism>
<gene>
    <name evidence="1" type="ORF">PATL70BA_2834</name>
</gene>
<proteinExistence type="predicted"/>
<accession>A0A3P7P5A4</accession>
<reference evidence="1 2" key="1">
    <citation type="submission" date="2018-09" db="EMBL/GenBank/DDBJ databases">
        <authorList>
            <person name="Postec A."/>
        </authorList>
    </citation>
    <scope>NUCLEOTIDE SEQUENCE [LARGE SCALE GENOMIC DNA]</scope>
    <source>
        <strain evidence="1">70B-A</strain>
    </source>
</reference>
<dbReference type="AlphaFoldDB" id="A0A3P7P5A4"/>
<evidence type="ECO:0000313" key="1">
    <source>
        <dbReference type="EMBL" id="VDN48740.1"/>
    </source>
</evidence>
<protein>
    <submittedName>
        <fullName evidence="1">Uncharacterized protein</fullName>
    </submittedName>
</protein>
<evidence type="ECO:0000313" key="2">
    <source>
        <dbReference type="Proteomes" id="UP000279029"/>
    </source>
</evidence>
<name>A0A3P7P5A4_9FIRM</name>
<sequence>MPAAEIISKTKLITIGVLYDWTPIPAMNVVSEPTRMLALNHSGRLVLYIIKQKIIQIIPYPIRNDATKLYVVSLFVMVLKIINNT</sequence>